<evidence type="ECO:0000313" key="1">
    <source>
        <dbReference type="EMBL" id="DAE32556.1"/>
    </source>
</evidence>
<reference evidence="1" key="1">
    <citation type="journal article" date="2021" name="Proc. Natl. Acad. Sci. U.S.A.">
        <title>A Catalog of Tens of Thousands of Viruses from Human Metagenomes Reveals Hidden Associations with Chronic Diseases.</title>
        <authorList>
            <person name="Tisza M.J."/>
            <person name="Buck C.B."/>
        </authorList>
    </citation>
    <scope>NUCLEOTIDE SEQUENCE</scope>
    <source>
        <strain evidence="1">CtEfN2</strain>
    </source>
</reference>
<sequence length="53" mass="6084">MSRKKAEVKIKVICEKCGKPQKPSADKSTTNWNVYDCHEKCECGGKFVMKFED</sequence>
<accession>A0A8S5RNG3</accession>
<protein>
    <submittedName>
        <fullName evidence="1">Zinc-ribbon domain protein</fullName>
    </submittedName>
</protein>
<proteinExistence type="predicted"/>
<dbReference type="EMBL" id="BK059123">
    <property type="protein sequence ID" value="DAE32556.1"/>
    <property type="molecule type" value="Genomic_DNA"/>
</dbReference>
<organism evidence="1">
    <name type="scientific">virus sp. ctEfN2</name>
    <dbReference type="NCBI Taxonomy" id="2825810"/>
    <lineage>
        <taxon>Viruses</taxon>
    </lineage>
</organism>
<name>A0A8S5RNG3_9VIRU</name>